<keyword evidence="1" id="KW-0216">Detoxification</keyword>
<comment type="function">
    <text evidence="3">Is involved in the conjugation of reduced glutathione to a wide number of exogenous and endogenous hydrophobic electrophiles.</text>
</comment>
<feature type="domain" description="GST N-terminal" evidence="4">
    <location>
        <begin position="1"/>
        <end position="36"/>
    </location>
</feature>
<dbReference type="EMBL" id="MTKT01000826">
    <property type="protein sequence ID" value="OWM87205.1"/>
    <property type="molecule type" value="Genomic_DNA"/>
</dbReference>
<evidence type="ECO:0000259" key="4">
    <source>
        <dbReference type="PROSITE" id="PS50404"/>
    </source>
</evidence>
<dbReference type="GO" id="GO:0004364">
    <property type="term" value="F:glutathione transferase activity"/>
    <property type="evidence" value="ECO:0007669"/>
    <property type="project" value="UniProtKB-UniRule"/>
</dbReference>
<dbReference type="GO" id="GO:0005829">
    <property type="term" value="C:cytosol"/>
    <property type="evidence" value="ECO:0007669"/>
    <property type="project" value="UniProtKB-SubCell"/>
</dbReference>
<dbReference type="Pfam" id="PF02798">
    <property type="entry name" value="GST_N"/>
    <property type="match status" value="1"/>
</dbReference>
<comment type="caution">
    <text evidence="5">The sequence shown here is derived from an EMBL/GenBank/DDBJ whole genome shotgun (WGS) entry which is preliminary data.</text>
</comment>
<dbReference type="Gene3D" id="3.40.30.10">
    <property type="entry name" value="Glutaredoxin"/>
    <property type="match status" value="1"/>
</dbReference>
<evidence type="ECO:0000256" key="1">
    <source>
        <dbReference type="ARBA" id="ARBA00022575"/>
    </source>
</evidence>
<gene>
    <name evidence="5" type="ORF">CDL15_Pgr010237</name>
</gene>
<dbReference type="PANTHER" id="PTHR11260:SF781">
    <property type="entry name" value="GLUTATHIONE S-TRANSFERASE U19"/>
    <property type="match status" value="1"/>
</dbReference>
<dbReference type="InterPro" id="IPR045073">
    <property type="entry name" value="Omega/Tau-like"/>
</dbReference>
<accession>A0A218XPR0</accession>
<dbReference type="AlphaFoldDB" id="A0A218XPR0"/>
<dbReference type="GO" id="GO:0006749">
    <property type="term" value="P:glutathione metabolic process"/>
    <property type="evidence" value="ECO:0007669"/>
    <property type="project" value="TreeGrafter"/>
</dbReference>
<keyword evidence="3" id="KW-0963">Cytoplasm</keyword>
<dbReference type="EC" id="2.5.1.18" evidence="3"/>
<comment type="catalytic activity">
    <reaction evidence="3">
        <text>RX + glutathione = an S-substituted glutathione + a halide anion + H(+)</text>
        <dbReference type="Rhea" id="RHEA:16437"/>
        <dbReference type="ChEBI" id="CHEBI:15378"/>
        <dbReference type="ChEBI" id="CHEBI:16042"/>
        <dbReference type="ChEBI" id="CHEBI:17792"/>
        <dbReference type="ChEBI" id="CHEBI:57925"/>
        <dbReference type="ChEBI" id="CHEBI:90779"/>
        <dbReference type="EC" id="2.5.1.18"/>
    </reaction>
</comment>
<dbReference type="InterPro" id="IPR004045">
    <property type="entry name" value="Glutathione_S-Trfase_N"/>
</dbReference>
<proteinExistence type="inferred from homology"/>
<comment type="subcellular location">
    <subcellularLocation>
        <location evidence="3">Cytoplasm</location>
        <location evidence="3">Cytosol</location>
    </subcellularLocation>
</comment>
<sequence length="54" mass="6048">MNPIHKEIPVLIHNGKPIFESLIILQYIDDNKNKAPACLLPSNPYDRGSSNQSC</sequence>
<name>A0A218XPR0_PUNGR</name>
<organism evidence="5 6">
    <name type="scientific">Punica granatum</name>
    <name type="common">Pomegranate</name>
    <dbReference type="NCBI Taxonomy" id="22663"/>
    <lineage>
        <taxon>Eukaryota</taxon>
        <taxon>Viridiplantae</taxon>
        <taxon>Streptophyta</taxon>
        <taxon>Embryophyta</taxon>
        <taxon>Tracheophyta</taxon>
        <taxon>Spermatophyta</taxon>
        <taxon>Magnoliopsida</taxon>
        <taxon>eudicotyledons</taxon>
        <taxon>Gunneridae</taxon>
        <taxon>Pentapetalae</taxon>
        <taxon>rosids</taxon>
        <taxon>malvids</taxon>
        <taxon>Myrtales</taxon>
        <taxon>Lythraceae</taxon>
        <taxon>Punica</taxon>
    </lineage>
</organism>
<dbReference type="PANTHER" id="PTHR11260">
    <property type="entry name" value="GLUTATHIONE S-TRANSFERASE, GST, SUPERFAMILY, GST DOMAIN CONTAINING"/>
    <property type="match status" value="1"/>
</dbReference>
<dbReference type="GO" id="GO:0009407">
    <property type="term" value="P:toxin catabolic process"/>
    <property type="evidence" value="ECO:0007669"/>
    <property type="project" value="UniProtKB-ARBA"/>
</dbReference>
<evidence type="ECO:0000313" key="5">
    <source>
        <dbReference type="EMBL" id="OWM87205.1"/>
    </source>
</evidence>
<keyword evidence="3" id="KW-0808">Transferase</keyword>
<reference evidence="6" key="1">
    <citation type="journal article" date="2017" name="Plant J.">
        <title>The pomegranate (Punica granatum L.) genome and the genomics of punicalagin biosynthesis.</title>
        <authorList>
            <person name="Qin G."/>
            <person name="Xu C."/>
            <person name="Ming R."/>
            <person name="Tang H."/>
            <person name="Guyot R."/>
            <person name="Kramer E.M."/>
            <person name="Hu Y."/>
            <person name="Yi X."/>
            <person name="Qi Y."/>
            <person name="Xu X."/>
            <person name="Gao Z."/>
            <person name="Pan H."/>
            <person name="Jian J."/>
            <person name="Tian Y."/>
            <person name="Yue Z."/>
            <person name="Xu Y."/>
        </authorList>
    </citation>
    <scope>NUCLEOTIDE SEQUENCE [LARGE SCALE GENOMIC DNA]</scope>
    <source>
        <strain evidence="6">cv. Dabenzi</strain>
    </source>
</reference>
<evidence type="ECO:0000256" key="3">
    <source>
        <dbReference type="RuleBase" id="RU369102"/>
    </source>
</evidence>
<dbReference type="Proteomes" id="UP000197138">
    <property type="component" value="Unassembled WGS sequence"/>
</dbReference>
<evidence type="ECO:0000256" key="2">
    <source>
        <dbReference type="ARBA" id="ARBA00025743"/>
    </source>
</evidence>
<dbReference type="SUPFAM" id="SSF52833">
    <property type="entry name" value="Thioredoxin-like"/>
    <property type="match status" value="1"/>
</dbReference>
<dbReference type="InterPro" id="IPR036249">
    <property type="entry name" value="Thioredoxin-like_sf"/>
</dbReference>
<protein>
    <recommendedName>
        <fullName evidence="3">Glutathione S-transferase</fullName>
        <ecNumber evidence="3">2.5.1.18</ecNumber>
    </recommendedName>
</protein>
<evidence type="ECO:0000313" key="6">
    <source>
        <dbReference type="Proteomes" id="UP000197138"/>
    </source>
</evidence>
<dbReference type="PROSITE" id="PS50404">
    <property type="entry name" value="GST_NTER"/>
    <property type="match status" value="1"/>
</dbReference>
<comment type="similarity">
    <text evidence="2">Belongs to the GST superfamily. Tau family.</text>
</comment>